<evidence type="ECO:0000259" key="4">
    <source>
        <dbReference type="Pfam" id="PF24883"/>
    </source>
</evidence>
<accession>A0A0C9WYS9</accession>
<reference evidence="6" key="2">
    <citation type="submission" date="2015-01" db="EMBL/GenBank/DDBJ databases">
        <title>Evolutionary Origins and Diversification of the Mycorrhizal Mutualists.</title>
        <authorList>
            <consortium name="DOE Joint Genome Institute"/>
            <consortium name="Mycorrhizal Genomics Consortium"/>
            <person name="Kohler A."/>
            <person name="Kuo A."/>
            <person name="Nagy L.G."/>
            <person name="Floudas D."/>
            <person name="Copeland A."/>
            <person name="Barry K.W."/>
            <person name="Cichocki N."/>
            <person name="Veneault-Fourrey C."/>
            <person name="LaButti K."/>
            <person name="Lindquist E.A."/>
            <person name="Lipzen A."/>
            <person name="Lundell T."/>
            <person name="Morin E."/>
            <person name="Murat C."/>
            <person name="Riley R."/>
            <person name="Ohm R."/>
            <person name="Sun H."/>
            <person name="Tunlid A."/>
            <person name="Henrissat B."/>
            <person name="Grigoriev I.V."/>
            <person name="Hibbett D.S."/>
            <person name="Martin F."/>
        </authorList>
    </citation>
    <scope>NUCLEOTIDE SEQUENCE [LARGE SCALE GENOMIC DNA]</scope>
    <source>
        <strain evidence="6">LaAM-08-1</strain>
    </source>
</reference>
<dbReference type="AlphaFoldDB" id="A0A0C9WYS9"/>
<dbReference type="Gene3D" id="3.40.50.300">
    <property type="entry name" value="P-loop containing nucleotide triphosphate hydrolases"/>
    <property type="match status" value="1"/>
</dbReference>
<dbReference type="InterPro" id="IPR056884">
    <property type="entry name" value="NPHP3-like_N"/>
</dbReference>
<dbReference type="Pfam" id="PF24809">
    <property type="entry name" value="DUF7708"/>
    <property type="match status" value="1"/>
</dbReference>
<name>A0A0C9WYS9_9AGAR</name>
<proteinExistence type="predicted"/>
<keyword evidence="6" id="KW-1185">Reference proteome</keyword>
<dbReference type="InterPro" id="IPR056125">
    <property type="entry name" value="DUF7708"/>
</dbReference>
<dbReference type="HOGENOM" id="CLU_341632_0_0_1"/>
<dbReference type="OrthoDB" id="443402at2759"/>
<dbReference type="STRING" id="1095629.A0A0C9WYS9"/>
<evidence type="ECO:0000313" key="5">
    <source>
        <dbReference type="EMBL" id="KIJ97985.1"/>
    </source>
</evidence>
<evidence type="ECO:0000259" key="3">
    <source>
        <dbReference type="Pfam" id="PF24809"/>
    </source>
</evidence>
<feature type="domain" description="DUF7708" evidence="3">
    <location>
        <begin position="73"/>
        <end position="210"/>
    </location>
</feature>
<dbReference type="PANTHER" id="PTHR10039">
    <property type="entry name" value="AMELOGENIN"/>
    <property type="match status" value="1"/>
</dbReference>
<reference evidence="5 6" key="1">
    <citation type="submission" date="2014-04" db="EMBL/GenBank/DDBJ databases">
        <authorList>
            <consortium name="DOE Joint Genome Institute"/>
            <person name="Kuo A."/>
            <person name="Kohler A."/>
            <person name="Nagy L.G."/>
            <person name="Floudas D."/>
            <person name="Copeland A."/>
            <person name="Barry K.W."/>
            <person name="Cichocki N."/>
            <person name="Veneault-Fourrey C."/>
            <person name="LaButti K."/>
            <person name="Lindquist E.A."/>
            <person name="Lipzen A."/>
            <person name="Lundell T."/>
            <person name="Morin E."/>
            <person name="Murat C."/>
            <person name="Sun H."/>
            <person name="Tunlid A."/>
            <person name="Henrissat B."/>
            <person name="Grigoriev I.V."/>
            <person name="Hibbett D.S."/>
            <person name="Martin F."/>
            <person name="Nordberg H.P."/>
            <person name="Cantor M.N."/>
            <person name="Hua S.X."/>
        </authorList>
    </citation>
    <scope>NUCLEOTIDE SEQUENCE [LARGE SCALE GENOMIC DNA]</scope>
    <source>
        <strain evidence="5 6">LaAM-08-1</strain>
    </source>
</reference>
<feature type="domain" description="Nephrocystin 3-like N-terminal" evidence="4">
    <location>
        <begin position="250"/>
        <end position="417"/>
    </location>
</feature>
<dbReference type="SUPFAM" id="SSF52540">
    <property type="entry name" value="P-loop containing nucleoside triphosphate hydrolases"/>
    <property type="match status" value="1"/>
</dbReference>
<dbReference type="Proteomes" id="UP000054477">
    <property type="component" value="Unassembled WGS sequence"/>
</dbReference>
<evidence type="ECO:0000256" key="2">
    <source>
        <dbReference type="SAM" id="Coils"/>
    </source>
</evidence>
<protein>
    <submittedName>
        <fullName evidence="5">Unplaced genomic scaffold K443scaffold_144, whole genome shotgun sequence</fullName>
    </submittedName>
</protein>
<dbReference type="EMBL" id="KN838679">
    <property type="protein sequence ID" value="KIJ97985.1"/>
    <property type="molecule type" value="Genomic_DNA"/>
</dbReference>
<keyword evidence="2" id="KW-0175">Coiled coil</keyword>
<dbReference type="Pfam" id="PF24883">
    <property type="entry name" value="NPHP3_N"/>
    <property type="match status" value="1"/>
</dbReference>
<dbReference type="InterPro" id="IPR027417">
    <property type="entry name" value="P-loop_NTPase"/>
</dbReference>
<sequence>MTSSASPESQANQAFQIALQRHRDKWESDYEFPQSATPEELYSEIKQHEDGHRGSKLHGNTSRIFQVIKHFEKFFSLVDVLVSMNPIAGLAWGGIRFVMQLVSNNLEHFEKILSVLEKIGQSLHFYGRYATAIYNGNDRVMTELANVYGDILTVFMTIKKTFVNRRQRIRSMFYIVVRSLWFEGVFDDVVASLEQRRTMLNNEVEHADREERVIAKWREEMDRLLDLLHFEDSDCGEKHKQSLGKMSSDSGTWLLEALQQQDWRGVDSGSLFWLHGKPGSGKTVLTSLVIEDLKENKCAGYRLLSFYCDYKFPEKSKGEYLFRSLLEQLLRSFYHSPSQAPSLIHDIIAEFSRTRSASARSVTDISLANVLRGLATCSSCEHVTIVIDALDECQDRESILCLLHELPSSIRVFISSRDEDDIRRSFRSHSALRELMIQPDDIEHDIRNYLVHTLNKHVKKYPNFVQDRTLLREIIETLVKNADGMFLYVFFQVMSILECDTDNDIRKALQSLPKGLEETFIRSLRRIDERPEPSRTRLRRTLRLAVCFEHVKIDSLIQLLNISEMGDDWDPNKTINDPLKLISGCGHLISTTGSTGNLSVTLTHLTVQKFLTTDPHSFDPSIATLPQYHCHPLRNAFMETARIFLKRHQIRGCPYSDFMEWHDECQLVSRWRRIPDFETSASDFLPTVFNAPLKENARPGPSLVFPNAIHVTAINCRFIDVEDEYYISTSSQPAEFSRGPYIFQDVFPRRTEWTSIDSEFWIASCGIHLQYDQRAITKPVGYPSPTNATHVTVKDIDFIIAKNSNWTIYPGVETIPGVTQTEEQKANFYRNFIIRSGSVNEVTGHIICLRQPHWNETSSETSSLQELALG</sequence>
<evidence type="ECO:0000313" key="6">
    <source>
        <dbReference type="Proteomes" id="UP000054477"/>
    </source>
</evidence>
<keyword evidence="1" id="KW-0677">Repeat</keyword>
<organism evidence="5 6">
    <name type="scientific">Laccaria amethystina LaAM-08-1</name>
    <dbReference type="NCBI Taxonomy" id="1095629"/>
    <lineage>
        <taxon>Eukaryota</taxon>
        <taxon>Fungi</taxon>
        <taxon>Dikarya</taxon>
        <taxon>Basidiomycota</taxon>
        <taxon>Agaricomycotina</taxon>
        <taxon>Agaricomycetes</taxon>
        <taxon>Agaricomycetidae</taxon>
        <taxon>Agaricales</taxon>
        <taxon>Agaricineae</taxon>
        <taxon>Hydnangiaceae</taxon>
        <taxon>Laccaria</taxon>
    </lineage>
</organism>
<evidence type="ECO:0000256" key="1">
    <source>
        <dbReference type="ARBA" id="ARBA00022737"/>
    </source>
</evidence>
<feature type="coiled-coil region" evidence="2">
    <location>
        <begin position="190"/>
        <end position="227"/>
    </location>
</feature>
<gene>
    <name evidence="5" type="ORF">K443DRAFT_629171</name>
</gene>